<comment type="pathway">
    <text evidence="2">Cofactor biosynthesis; 7,8-dihydroneopterin triphosphate biosynthesis; 7,8-dihydroneopterin triphosphate from GTP: step 1/1.</text>
</comment>
<dbReference type="InterPro" id="IPR043134">
    <property type="entry name" value="GTP-CH-I_N"/>
</dbReference>
<dbReference type="InterPro" id="IPR020602">
    <property type="entry name" value="GTP_CycHdrlase_I_dom"/>
</dbReference>
<dbReference type="GO" id="GO:0003934">
    <property type="term" value="F:GTP cyclohydrolase I activity"/>
    <property type="evidence" value="ECO:0007669"/>
    <property type="project" value="UniProtKB-EC"/>
</dbReference>
<gene>
    <name evidence="8" type="ORF">SAMN04489711_114133</name>
</gene>
<dbReference type="Gene3D" id="1.10.286.10">
    <property type="match status" value="1"/>
</dbReference>
<proteinExistence type="inferred from homology"/>
<dbReference type="STRING" id="1177982.SAMN04489711_114133"/>
<dbReference type="GO" id="GO:0046654">
    <property type="term" value="P:tetrahydrofolate biosynthetic process"/>
    <property type="evidence" value="ECO:0007669"/>
    <property type="project" value="InterPro"/>
</dbReference>
<dbReference type="GO" id="GO:0006729">
    <property type="term" value="P:tetrahydrobiopterin biosynthetic process"/>
    <property type="evidence" value="ECO:0007669"/>
    <property type="project" value="TreeGrafter"/>
</dbReference>
<evidence type="ECO:0000256" key="5">
    <source>
        <dbReference type="ARBA" id="ARBA00022563"/>
    </source>
</evidence>
<evidence type="ECO:0000313" key="9">
    <source>
        <dbReference type="Proteomes" id="UP000199119"/>
    </source>
</evidence>
<dbReference type="EMBL" id="FONX01000014">
    <property type="protein sequence ID" value="SFF15625.1"/>
    <property type="molecule type" value="Genomic_DNA"/>
</dbReference>
<dbReference type="AlphaFoldDB" id="A0A1I2GDF1"/>
<evidence type="ECO:0000256" key="1">
    <source>
        <dbReference type="ARBA" id="ARBA00001052"/>
    </source>
</evidence>
<protein>
    <recommendedName>
        <fullName evidence="4">GTP cyclohydrolase I</fullName>
        <ecNumber evidence="4">3.5.4.16</ecNumber>
    </recommendedName>
</protein>
<dbReference type="UniPathway" id="UPA00848">
    <property type="reaction ID" value="UER00151"/>
</dbReference>
<comment type="catalytic activity">
    <reaction evidence="1">
        <text>GTP + H2O = 7,8-dihydroneopterin 3'-triphosphate + formate + H(+)</text>
        <dbReference type="Rhea" id="RHEA:17473"/>
        <dbReference type="ChEBI" id="CHEBI:15377"/>
        <dbReference type="ChEBI" id="CHEBI:15378"/>
        <dbReference type="ChEBI" id="CHEBI:15740"/>
        <dbReference type="ChEBI" id="CHEBI:37565"/>
        <dbReference type="ChEBI" id="CHEBI:58462"/>
        <dbReference type="EC" id="3.5.4.16"/>
    </reaction>
</comment>
<dbReference type="PANTHER" id="PTHR11109">
    <property type="entry name" value="GTP CYCLOHYDROLASE I"/>
    <property type="match status" value="1"/>
</dbReference>
<sequence length="270" mass="30427">MRRFRKRRSRKTSVKQARGFAGTMRAMLKELLATDAPASAAPSAEGTPVSVKIRERLVAARKRFNANDNISEFIQPGELDRLLDEVEAKMQDVLDSMVIDTATDHNTQNTARRVAKMYLTEVFKGRYVPQPAITEFPNAEHLNELMIVGPITVRSACSHHLCPVIGKIWIGVMPNEHTNVIGLSKYARLVDWVMGRPQIQEEAVVQLADLIMDKTQPDGLAIVMEASHFCMSWRGVREMDSKMLNSVMRGVFLKDPALRREFLSLIPGRN</sequence>
<evidence type="ECO:0000256" key="2">
    <source>
        <dbReference type="ARBA" id="ARBA00005080"/>
    </source>
</evidence>
<dbReference type="FunFam" id="3.30.1130.10:FF:000001">
    <property type="entry name" value="GTP cyclohydrolase 1"/>
    <property type="match status" value="1"/>
</dbReference>
<comment type="similarity">
    <text evidence="3">Belongs to the GTP cyclohydrolase I family.</text>
</comment>
<dbReference type="Gene3D" id="3.30.1130.10">
    <property type="match status" value="1"/>
</dbReference>
<dbReference type="GO" id="GO:0005525">
    <property type="term" value="F:GTP binding"/>
    <property type="evidence" value="ECO:0007669"/>
    <property type="project" value="TreeGrafter"/>
</dbReference>
<evidence type="ECO:0000313" key="8">
    <source>
        <dbReference type="EMBL" id="SFF15625.1"/>
    </source>
</evidence>
<dbReference type="GO" id="GO:0006730">
    <property type="term" value="P:one-carbon metabolic process"/>
    <property type="evidence" value="ECO:0007669"/>
    <property type="project" value="UniProtKB-KW"/>
</dbReference>
<dbReference type="SUPFAM" id="SSF55620">
    <property type="entry name" value="Tetrahydrobiopterin biosynthesis enzymes-like"/>
    <property type="match status" value="1"/>
</dbReference>
<dbReference type="InterPro" id="IPR043133">
    <property type="entry name" value="GTP-CH-I_C/QueF"/>
</dbReference>
<dbReference type="Proteomes" id="UP000199119">
    <property type="component" value="Unassembled WGS sequence"/>
</dbReference>
<organism evidence="8 9">
    <name type="scientific">Paracidovorax wautersii</name>
    <dbReference type="NCBI Taxonomy" id="1177982"/>
    <lineage>
        <taxon>Bacteria</taxon>
        <taxon>Pseudomonadati</taxon>
        <taxon>Pseudomonadota</taxon>
        <taxon>Betaproteobacteria</taxon>
        <taxon>Burkholderiales</taxon>
        <taxon>Comamonadaceae</taxon>
        <taxon>Paracidovorax</taxon>
    </lineage>
</organism>
<reference evidence="9" key="1">
    <citation type="submission" date="2016-10" db="EMBL/GenBank/DDBJ databases">
        <authorList>
            <person name="Varghese N."/>
            <person name="Submissions S."/>
        </authorList>
    </citation>
    <scope>NUCLEOTIDE SEQUENCE [LARGE SCALE GENOMIC DNA]</scope>
    <source>
        <strain evidence="9">DSM 27981</strain>
    </source>
</reference>
<evidence type="ECO:0000259" key="7">
    <source>
        <dbReference type="Pfam" id="PF01227"/>
    </source>
</evidence>
<keyword evidence="6 8" id="KW-0378">Hydrolase</keyword>
<evidence type="ECO:0000256" key="6">
    <source>
        <dbReference type="ARBA" id="ARBA00022801"/>
    </source>
</evidence>
<keyword evidence="5" id="KW-0554">One-carbon metabolism</keyword>
<dbReference type="InterPro" id="IPR001474">
    <property type="entry name" value="GTP_CycHdrlase_I"/>
</dbReference>
<feature type="domain" description="GTP cyclohydrolase I" evidence="7">
    <location>
        <begin position="87"/>
        <end position="266"/>
    </location>
</feature>
<name>A0A1I2GDF1_9BURK</name>
<keyword evidence="9" id="KW-1185">Reference proteome</keyword>
<dbReference type="EC" id="3.5.4.16" evidence="4"/>
<dbReference type="Pfam" id="PF01227">
    <property type="entry name" value="GTP_cyclohydroI"/>
    <property type="match status" value="1"/>
</dbReference>
<dbReference type="GO" id="GO:0005737">
    <property type="term" value="C:cytoplasm"/>
    <property type="evidence" value="ECO:0007669"/>
    <property type="project" value="TreeGrafter"/>
</dbReference>
<evidence type="ECO:0000256" key="3">
    <source>
        <dbReference type="ARBA" id="ARBA00008085"/>
    </source>
</evidence>
<dbReference type="GO" id="GO:0008270">
    <property type="term" value="F:zinc ion binding"/>
    <property type="evidence" value="ECO:0007669"/>
    <property type="project" value="TreeGrafter"/>
</dbReference>
<evidence type="ECO:0000256" key="4">
    <source>
        <dbReference type="ARBA" id="ARBA00012715"/>
    </source>
</evidence>
<accession>A0A1I2GDF1</accession>
<dbReference type="PANTHER" id="PTHR11109:SF7">
    <property type="entry name" value="GTP CYCLOHYDROLASE 1"/>
    <property type="match status" value="1"/>
</dbReference>